<feature type="signal peptide" evidence="10">
    <location>
        <begin position="1"/>
        <end position="20"/>
    </location>
</feature>
<dbReference type="FunFam" id="3.10.450.10:FF:000003">
    <property type="entry name" value="Cathelicidin antimicrobial peptide"/>
    <property type="match status" value="1"/>
</dbReference>
<dbReference type="InterPro" id="IPR001894">
    <property type="entry name" value="Cathelicidin-like"/>
</dbReference>
<dbReference type="GeneTree" id="ENSGT00390000000410"/>
<dbReference type="GO" id="GO:0005615">
    <property type="term" value="C:extracellular space"/>
    <property type="evidence" value="ECO:0007669"/>
    <property type="project" value="TreeGrafter"/>
</dbReference>
<evidence type="ECO:0000256" key="1">
    <source>
        <dbReference type="ARBA" id="ARBA00004175"/>
    </source>
</evidence>
<dbReference type="Pfam" id="PF00666">
    <property type="entry name" value="Cathelicidins"/>
    <property type="match status" value="1"/>
</dbReference>
<dbReference type="GO" id="GO:0044218">
    <property type="term" value="C:other organism cell membrane"/>
    <property type="evidence" value="ECO:0007669"/>
    <property type="project" value="UniProtKB-KW"/>
</dbReference>
<keyword evidence="5" id="KW-1052">Target cell membrane</keyword>
<dbReference type="SUPFAM" id="SSF54403">
    <property type="entry name" value="Cystatin/monellin"/>
    <property type="match status" value="1"/>
</dbReference>
<evidence type="ECO:0000256" key="7">
    <source>
        <dbReference type="ARBA" id="ARBA00023157"/>
    </source>
</evidence>
<evidence type="ECO:0000256" key="9">
    <source>
        <dbReference type="ARBA" id="ARBA00030320"/>
    </source>
</evidence>
<dbReference type="PANTHER" id="PTHR10206:SF0">
    <property type="entry name" value="CATHELICIDIN B1-RELATED"/>
    <property type="match status" value="1"/>
</dbReference>
<dbReference type="Gene3D" id="3.10.450.10">
    <property type="match status" value="1"/>
</dbReference>
<dbReference type="GO" id="GO:0006952">
    <property type="term" value="P:defense response"/>
    <property type="evidence" value="ECO:0007669"/>
    <property type="project" value="InterPro"/>
</dbReference>
<dbReference type="PANTHER" id="PTHR10206">
    <property type="entry name" value="CATHELICIDIN"/>
    <property type="match status" value="1"/>
</dbReference>
<evidence type="ECO:0000256" key="5">
    <source>
        <dbReference type="ARBA" id="ARBA00022537"/>
    </source>
</evidence>
<dbReference type="AlphaFoldDB" id="A0A8D0DUD6"/>
<keyword evidence="12" id="KW-1185">Reference proteome</keyword>
<evidence type="ECO:0000256" key="4">
    <source>
        <dbReference type="ARBA" id="ARBA00022525"/>
    </source>
</evidence>
<evidence type="ECO:0000313" key="12">
    <source>
        <dbReference type="Proteomes" id="UP000694421"/>
    </source>
</evidence>
<evidence type="ECO:0000256" key="2">
    <source>
        <dbReference type="ARBA" id="ARBA00004613"/>
    </source>
</evidence>
<accession>A0A8D0DUD6</accession>
<sequence>MERGPWRALLILGLAVVARALAPQREVVSYEDAVSSAVQQYNREAGLGFAYRLLEAKAQQEWDSQKQLPQHLEFTVKETICPSSEQVNPEDCDFKDDGIVKVCSGTFIWQETASIILLNCEDVSEKKGNRVRRGVRKFFRKIKQKLQRFKPGTWSIIAHAGAHVRPRIA</sequence>
<evidence type="ECO:0000313" key="11">
    <source>
        <dbReference type="Ensembl" id="ENSSMRP00000021892.1"/>
    </source>
</evidence>
<evidence type="ECO:0000256" key="8">
    <source>
        <dbReference type="ARBA" id="ARBA00023298"/>
    </source>
</evidence>
<comment type="subcellular location">
    <subcellularLocation>
        <location evidence="2">Secreted</location>
    </subcellularLocation>
    <subcellularLocation>
        <location evidence="1">Target cell membrane</location>
    </subcellularLocation>
</comment>
<keyword evidence="8" id="KW-1053">Target membrane</keyword>
<feature type="chain" id="PRO_5034399108" description="Vipericidin" evidence="10">
    <location>
        <begin position="21"/>
        <end position="169"/>
    </location>
</feature>
<organism evidence="11 12">
    <name type="scientific">Salvator merianae</name>
    <name type="common">Argentine black and white tegu</name>
    <name type="synonym">Tupinambis merianae</name>
    <dbReference type="NCBI Taxonomy" id="96440"/>
    <lineage>
        <taxon>Eukaryota</taxon>
        <taxon>Metazoa</taxon>
        <taxon>Chordata</taxon>
        <taxon>Craniata</taxon>
        <taxon>Vertebrata</taxon>
        <taxon>Euteleostomi</taxon>
        <taxon>Lepidosauria</taxon>
        <taxon>Squamata</taxon>
        <taxon>Bifurcata</taxon>
        <taxon>Unidentata</taxon>
        <taxon>Episquamata</taxon>
        <taxon>Laterata</taxon>
        <taxon>Teiioidea</taxon>
        <taxon>Teiidae</taxon>
        <taxon>Salvator</taxon>
    </lineage>
</organism>
<evidence type="ECO:0000256" key="3">
    <source>
        <dbReference type="ARBA" id="ARBA00005320"/>
    </source>
</evidence>
<dbReference type="InterPro" id="IPR046350">
    <property type="entry name" value="Cystatin_sf"/>
</dbReference>
<proteinExistence type="inferred from homology"/>
<comment type="similarity">
    <text evidence="3">Belongs to the cathelicidin family.</text>
</comment>
<evidence type="ECO:0000256" key="6">
    <source>
        <dbReference type="ARBA" id="ARBA00023136"/>
    </source>
</evidence>
<dbReference type="Ensembl" id="ENSSMRT00000025629.1">
    <property type="protein sequence ID" value="ENSSMRP00000021892.1"/>
    <property type="gene ID" value="ENSSMRG00000017026.1"/>
</dbReference>
<keyword evidence="6" id="KW-0472">Membrane</keyword>
<protein>
    <recommendedName>
        <fullName evidence="9">Vipericidin</fullName>
    </recommendedName>
</protein>
<keyword evidence="4" id="KW-0964">Secreted</keyword>
<reference evidence="11" key="2">
    <citation type="submission" date="2025-09" db="UniProtKB">
        <authorList>
            <consortium name="Ensembl"/>
        </authorList>
    </citation>
    <scope>IDENTIFICATION</scope>
</reference>
<evidence type="ECO:0000256" key="10">
    <source>
        <dbReference type="SAM" id="SignalP"/>
    </source>
</evidence>
<keyword evidence="7" id="KW-1015">Disulfide bond</keyword>
<name>A0A8D0DUD6_SALMN</name>
<keyword evidence="10" id="KW-0732">Signal</keyword>
<dbReference type="Proteomes" id="UP000694421">
    <property type="component" value="Unplaced"/>
</dbReference>
<dbReference type="OMA" id="KETVCPM"/>
<reference evidence="11" key="1">
    <citation type="submission" date="2025-08" db="UniProtKB">
        <authorList>
            <consortium name="Ensembl"/>
        </authorList>
    </citation>
    <scope>IDENTIFICATION</scope>
</reference>